<dbReference type="STRING" id="218821.SAMN05421837_1261"/>
<reference evidence="2" key="1">
    <citation type="submission" date="2016-10" db="EMBL/GenBank/DDBJ databases">
        <authorList>
            <person name="Varghese N."/>
            <person name="Submissions S."/>
        </authorList>
    </citation>
    <scope>NUCLEOTIDE SEQUENCE [LARGE SCALE GENOMIC DNA]</scope>
    <source>
        <strain evidence="2">DSM 44654</strain>
    </source>
</reference>
<dbReference type="InterPro" id="IPR036894">
    <property type="entry name" value="YbaB-like_sf"/>
</dbReference>
<sequence length="155" mass="16995">MTNPDFAESDPVRAMDNAWATFETEMDKLGQLGKHWDEARTTVHPKDRSLTMTLDGRGELVELTFNGSKYRTLPPAQLAQIIVETLQKGRAEAQQKMSDLMGEASVPGLDLAGMAAGEVRPDEMIKSMFGPMLEGFGLDVDLSGRRPRPDGETNG</sequence>
<accession>A0A1H5RLZ7</accession>
<evidence type="ECO:0000313" key="2">
    <source>
        <dbReference type="Proteomes" id="UP000198878"/>
    </source>
</evidence>
<dbReference type="AlphaFoldDB" id="A0A1H5RLZ7"/>
<dbReference type="GO" id="GO:0003677">
    <property type="term" value="F:DNA binding"/>
    <property type="evidence" value="ECO:0007669"/>
    <property type="project" value="UniProtKB-KW"/>
</dbReference>
<dbReference type="Pfam" id="PF02575">
    <property type="entry name" value="YbaB_DNA_bd"/>
    <property type="match status" value="1"/>
</dbReference>
<dbReference type="InterPro" id="IPR004401">
    <property type="entry name" value="YbaB/EbfC"/>
</dbReference>
<dbReference type="OrthoDB" id="5118533at2"/>
<name>A0A1H5RLZ7_9PSEU</name>
<keyword evidence="2" id="KW-1185">Reference proteome</keyword>
<evidence type="ECO:0000313" key="1">
    <source>
        <dbReference type="EMBL" id="SEF38521.1"/>
    </source>
</evidence>
<dbReference type="EMBL" id="FNUJ01000026">
    <property type="protein sequence ID" value="SEF38521.1"/>
    <property type="molecule type" value="Genomic_DNA"/>
</dbReference>
<keyword evidence="1" id="KW-0238">DNA-binding</keyword>
<dbReference type="Proteomes" id="UP000198878">
    <property type="component" value="Unassembled WGS sequence"/>
</dbReference>
<proteinExistence type="predicted"/>
<organism evidence="1 2">
    <name type="scientific">Amycolatopsis pretoriensis</name>
    <dbReference type="NCBI Taxonomy" id="218821"/>
    <lineage>
        <taxon>Bacteria</taxon>
        <taxon>Bacillati</taxon>
        <taxon>Actinomycetota</taxon>
        <taxon>Actinomycetes</taxon>
        <taxon>Pseudonocardiales</taxon>
        <taxon>Pseudonocardiaceae</taxon>
        <taxon>Amycolatopsis</taxon>
    </lineage>
</organism>
<dbReference type="RefSeq" id="WP_086678587.1">
    <property type="nucleotide sequence ID" value="NZ_FNUJ01000026.1"/>
</dbReference>
<protein>
    <submittedName>
        <fullName evidence="1">YbaB/EbfC DNA-binding family protein</fullName>
    </submittedName>
</protein>
<gene>
    <name evidence="1" type="ORF">SAMN05421837_1261</name>
</gene>
<dbReference type="Gene3D" id="3.30.1310.10">
    <property type="entry name" value="Nucleoid-associated protein YbaB-like domain"/>
    <property type="match status" value="1"/>
</dbReference>